<dbReference type="SUPFAM" id="SSF51445">
    <property type="entry name" value="(Trans)glycosidases"/>
    <property type="match status" value="1"/>
</dbReference>
<evidence type="ECO:0000256" key="4">
    <source>
        <dbReference type="SAM" id="MobiDB-lite"/>
    </source>
</evidence>
<dbReference type="RefSeq" id="WP_332519489.1">
    <property type="nucleotide sequence ID" value="NZ_JANRHA010000003.1"/>
</dbReference>
<dbReference type="InterPro" id="IPR017853">
    <property type="entry name" value="GH"/>
</dbReference>
<sequence length="417" mass="42627">MSARERRPMRRRKALWWGSLVAVLAVAAGAAVAVSTSDSGSGSRESAAGAPSAQLTAATTHAAPTTQAAASPRPAAAPQPGGPLSPQQIAGQHIIYSYPGLTPPPELFDRIRAGEVAGVIFFAENVANEQQLAGVSAQLQQAAMQSPEHLPLLLMTDQEGGQVRRLPGGPEASAKQIGQSPEVGTAASQAGAQAAAAMHAAGANANLAPVLGVYRQPGDFLDQYGRSFGSDPQLVGEAGSRFIAAQQRDGVAAAAKHFPGLGAAPASANTDEVPVTIDTPAATIRSVDEAPYRQAIAQGVDMVMPSWAVYPALDPARPAGLSPTIVRGELRDRLGYRGVTVTDALEAGALQTFGDYGNRAVLATQAGMDLLLCSARSVAQGDQAAAGLSQAIASGQIDQADLAASTARILELRASLR</sequence>
<dbReference type="Proteomes" id="UP001152755">
    <property type="component" value="Unassembled WGS sequence"/>
</dbReference>
<feature type="compositionally biased region" description="Low complexity" evidence="4">
    <location>
        <begin position="36"/>
        <end position="74"/>
    </location>
</feature>
<evidence type="ECO:0000256" key="3">
    <source>
        <dbReference type="ARBA" id="ARBA00023295"/>
    </source>
</evidence>
<dbReference type="Pfam" id="PF00933">
    <property type="entry name" value="Glyco_hydro_3"/>
    <property type="match status" value="1"/>
</dbReference>
<keyword evidence="5" id="KW-0732">Signal</keyword>
<evidence type="ECO:0000313" key="8">
    <source>
        <dbReference type="Proteomes" id="UP001152755"/>
    </source>
</evidence>
<dbReference type="AlphaFoldDB" id="A0A9X4LZT6"/>
<dbReference type="PANTHER" id="PTHR30480">
    <property type="entry name" value="BETA-HEXOSAMINIDASE-RELATED"/>
    <property type="match status" value="1"/>
</dbReference>
<comment type="caution">
    <text evidence="7">The sequence shown here is derived from an EMBL/GenBank/DDBJ whole genome shotgun (WGS) entry which is preliminary data.</text>
</comment>
<keyword evidence="3" id="KW-0326">Glycosidase</keyword>
<accession>A0A9X4LZT6</accession>
<feature type="chain" id="PRO_5040818593" evidence="5">
    <location>
        <begin position="34"/>
        <end position="417"/>
    </location>
</feature>
<dbReference type="GO" id="GO:0009254">
    <property type="term" value="P:peptidoglycan turnover"/>
    <property type="evidence" value="ECO:0007669"/>
    <property type="project" value="TreeGrafter"/>
</dbReference>
<dbReference type="PANTHER" id="PTHR30480:SF14">
    <property type="entry name" value="HYDROLASE, PUTATIVE (AFU_ORTHOLOGUE AFUA_4G13770)-RELATED"/>
    <property type="match status" value="1"/>
</dbReference>
<organism evidence="7 8">
    <name type="scientific">Speluncibacter jeojiensis</name>
    <dbReference type="NCBI Taxonomy" id="2710754"/>
    <lineage>
        <taxon>Bacteria</taxon>
        <taxon>Bacillati</taxon>
        <taxon>Actinomycetota</taxon>
        <taxon>Actinomycetes</taxon>
        <taxon>Mycobacteriales</taxon>
        <taxon>Speluncibacteraceae</taxon>
        <taxon>Speluncibacter</taxon>
    </lineage>
</organism>
<evidence type="ECO:0000256" key="5">
    <source>
        <dbReference type="SAM" id="SignalP"/>
    </source>
</evidence>
<keyword evidence="8" id="KW-1185">Reference proteome</keyword>
<dbReference type="GO" id="GO:0004553">
    <property type="term" value="F:hydrolase activity, hydrolyzing O-glycosyl compounds"/>
    <property type="evidence" value="ECO:0007669"/>
    <property type="project" value="InterPro"/>
</dbReference>
<dbReference type="Gene3D" id="3.20.20.300">
    <property type="entry name" value="Glycoside hydrolase, family 3, N-terminal domain"/>
    <property type="match status" value="1"/>
</dbReference>
<dbReference type="GO" id="GO:0005975">
    <property type="term" value="P:carbohydrate metabolic process"/>
    <property type="evidence" value="ECO:0007669"/>
    <property type="project" value="InterPro"/>
</dbReference>
<dbReference type="InterPro" id="IPR001764">
    <property type="entry name" value="Glyco_hydro_3_N"/>
</dbReference>
<protein>
    <submittedName>
        <fullName evidence="7">Beta-N-acetylhexosaminidase</fullName>
    </submittedName>
</protein>
<gene>
    <name evidence="7" type="ORF">NVS88_06730</name>
</gene>
<name>A0A9X4LZT6_9ACTN</name>
<feature type="signal peptide" evidence="5">
    <location>
        <begin position="1"/>
        <end position="33"/>
    </location>
</feature>
<evidence type="ECO:0000313" key="7">
    <source>
        <dbReference type="EMBL" id="MDG3014249.1"/>
    </source>
</evidence>
<evidence type="ECO:0000256" key="2">
    <source>
        <dbReference type="ARBA" id="ARBA00022801"/>
    </source>
</evidence>
<feature type="domain" description="Glycoside hydrolase family 3 N-terminal" evidence="6">
    <location>
        <begin position="110"/>
        <end position="412"/>
    </location>
</feature>
<evidence type="ECO:0000256" key="1">
    <source>
        <dbReference type="ARBA" id="ARBA00005336"/>
    </source>
</evidence>
<reference evidence="7" key="1">
    <citation type="submission" date="2022-08" db="EMBL/GenBank/DDBJ databases">
        <title>Genome analysis of Corynebacteriales strain.</title>
        <authorList>
            <person name="Lee S.D."/>
        </authorList>
    </citation>
    <scope>NUCLEOTIDE SEQUENCE</scope>
    <source>
        <strain evidence="7">D3-21</strain>
    </source>
</reference>
<dbReference type="EMBL" id="JANRHA010000003">
    <property type="protein sequence ID" value="MDG3014249.1"/>
    <property type="molecule type" value="Genomic_DNA"/>
</dbReference>
<proteinExistence type="inferred from homology"/>
<feature type="region of interest" description="Disordered" evidence="4">
    <location>
        <begin position="36"/>
        <end position="86"/>
    </location>
</feature>
<evidence type="ECO:0000259" key="6">
    <source>
        <dbReference type="Pfam" id="PF00933"/>
    </source>
</evidence>
<keyword evidence="2" id="KW-0378">Hydrolase</keyword>
<dbReference type="InterPro" id="IPR036962">
    <property type="entry name" value="Glyco_hydro_3_N_sf"/>
</dbReference>
<comment type="similarity">
    <text evidence="1">Belongs to the glycosyl hydrolase 3 family.</text>
</comment>
<dbReference type="InterPro" id="IPR050226">
    <property type="entry name" value="NagZ_Beta-hexosaminidase"/>
</dbReference>